<gene>
    <name evidence="1" type="ORF">MFMK1_002212</name>
</gene>
<protein>
    <submittedName>
        <fullName evidence="1">Uncharacterized protein</fullName>
    </submittedName>
</protein>
<name>A0AAU0UP47_9FIRM</name>
<proteinExistence type="predicted"/>
<keyword evidence="2" id="KW-1185">Reference proteome</keyword>
<accession>A0AAU0UP47</accession>
<dbReference type="AlphaFoldDB" id="A0AAU0UP47"/>
<dbReference type="EMBL" id="CP121694">
    <property type="protein sequence ID" value="WRO22383.1"/>
    <property type="molecule type" value="Genomic_DNA"/>
</dbReference>
<evidence type="ECO:0000313" key="1">
    <source>
        <dbReference type="EMBL" id="WRO22383.1"/>
    </source>
</evidence>
<evidence type="ECO:0000313" key="2">
    <source>
        <dbReference type="Proteomes" id="UP001329915"/>
    </source>
</evidence>
<reference evidence="1 2" key="1">
    <citation type="submission" date="2023-04" db="EMBL/GenBank/DDBJ databases">
        <authorList>
            <person name="Hsu D."/>
        </authorList>
    </citation>
    <scope>NUCLEOTIDE SEQUENCE [LARGE SCALE GENOMIC DNA]</scope>
    <source>
        <strain evidence="1 2">MK1</strain>
    </source>
</reference>
<dbReference type="RefSeq" id="WP_366921796.1">
    <property type="nucleotide sequence ID" value="NZ_CP121694.1"/>
</dbReference>
<organism evidence="1 2">
    <name type="scientific">Metallumcola ferriviriculae</name>
    <dbReference type="NCBI Taxonomy" id="3039180"/>
    <lineage>
        <taxon>Bacteria</taxon>
        <taxon>Bacillati</taxon>
        <taxon>Bacillota</taxon>
        <taxon>Clostridia</taxon>
        <taxon>Neomoorellales</taxon>
        <taxon>Desulfitibacteraceae</taxon>
        <taxon>Metallumcola</taxon>
    </lineage>
</organism>
<dbReference type="Proteomes" id="UP001329915">
    <property type="component" value="Chromosome"/>
</dbReference>
<sequence length="115" mass="12329">MFGKGAGSTINKNLPALYDGDFAARQILNSPTNITPGGRTITAHAAERMVNPPKGRVPTSMTDIDNFLDTVTDIRKISQHPLGDTITLRNASSSIKEVVVDTATGKRIITIINPK</sequence>
<dbReference type="KEGG" id="dbc:MFMK1_002212"/>